<dbReference type="PROSITE" id="PS50943">
    <property type="entry name" value="HTH_CROC1"/>
    <property type="match status" value="1"/>
</dbReference>
<dbReference type="PANTHER" id="PTHR46558">
    <property type="entry name" value="TRACRIPTIONAL REGULATORY PROTEIN-RELATED-RELATED"/>
    <property type="match status" value="1"/>
</dbReference>
<keyword evidence="4" id="KW-1185">Reference proteome</keyword>
<dbReference type="InterPro" id="IPR001387">
    <property type="entry name" value="Cro/C1-type_HTH"/>
</dbReference>
<dbReference type="Gene3D" id="1.10.260.40">
    <property type="entry name" value="lambda repressor-like DNA-binding domains"/>
    <property type="match status" value="1"/>
</dbReference>
<organism evidence="3 4">
    <name type="scientific">Anaerocolumna sedimenticola</name>
    <dbReference type="NCBI Taxonomy" id="2696063"/>
    <lineage>
        <taxon>Bacteria</taxon>
        <taxon>Bacillati</taxon>
        <taxon>Bacillota</taxon>
        <taxon>Clostridia</taxon>
        <taxon>Lachnospirales</taxon>
        <taxon>Lachnospiraceae</taxon>
        <taxon>Anaerocolumna</taxon>
    </lineage>
</organism>
<keyword evidence="1" id="KW-0238">DNA-binding</keyword>
<dbReference type="SUPFAM" id="SSF47413">
    <property type="entry name" value="lambda repressor-like DNA-binding domains"/>
    <property type="match status" value="1"/>
</dbReference>
<dbReference type="GO" id="GO:0003677">
    <property type="term" value="F:DNA binding"/>
    <property type="evidence" value="ECO:0007669"/>
    <property type="project" value="UniProtKB-KW"/>
</dbReference>
<reference evidence="3 4" key="1">
    <citation type="submission" date="2020-01" db="EMBL/GenBank/DDBJ databases">
        <title>Genome analysis of Anaerocolumna sp. CBA3638.</title>
        <authorList>
            <person name="Kim J."/>
            <person name="Roh S.W."/>
        </authorList>
    </citation>
    <scope>NUCLEOTIDE SEQUENCE [LARGE SCALE GENOMIC DNA]</scope>
    <source>
        <strain evidence="3 4">CBA3638</strain>
    </source>
</reference>
<dbReference type="Pfam" id="PF01381">
    <property type="entry name" value="HTH_3"/>
    <property type="match status" value="1"/>
</dbReference>
<protein>
    <submittedName>
        <fullName evidence="3">Helix-turn-helix domain-containing protein</fullName>
    </submittedName>
</protein>
<sequence length="114" mass="12995">MANKKFGDTLRELRNSKGYTQQQVANILGLKNKSTLGSWEVGKSEPDGYTFLKLLKLYEVEDVYDAFGEVSPKQPTTNTSEIIEKYNLLNDGYKSLVENQINQLLELQEKNTTE</sequence>
<name>A0A6P1TQP1_9FIRM</name>
<dbReference type="KEGG" id="anr:Ana3638_18620"/>
<dbReference type="PANTHER" id="PTHR46558:SF14">
    <property type="entry name" value="HTH-TYPE TRANSCRIPTIONAL REGULATOR ANSR"/>
    <property type="match status" value="1"/>
</dbReference>
<evidence type="ECO:0000259" key="2">
    <source>
        <dbReference type="PROSITE" id="PS50943"/>
    </source>
</evidence>
<dbReference type="AlphaFoldDB" id="A0A6P1TQP1"/>
<dbReference type="CDD" id="cd00093">
    <property type="entry name" value="HTH_XRE"/>
    <property type="match status" value="1"/>
</dbReference>
<dbReference type="Proteomes" id="UP000464314">
    <property type="component" value="Chromosome"/>
</dbReference>
<dbReference type="RefSeq" id="WP_161839372.1">
    <property type="nucleotide sequence ID" value="NZ_CP048000.1"/>
</dbReference>
<dbReference type="EMBL" id="CP048000">
    <property type="protein sequence ID" value="QHQ62549.1"/>
    <property type="molecule type" value="Genomic_DNA"/>
</dbReference>
<accession>A0A6P1TQP1</accession>
<gene>
    <name evidence="3" type="ORF">Ana3638_18620</name>
</gene>
<evidence type="ECO:0000256" key="1">
    <source>
        <dbReference type="ARBA" id="ARBA00023125"/>
    </source>
</evidence>
<dbReference type="InterPro" id="IPR010982">
    <property type="entry name" value="Lambda_DNA-bd_dom_sf"/>
</dbReference>
<feature type="domain" description="HTH cro/C1-type" evidence="2">
    <location>
        <begin position="10"/>
        <end position="66"/>
    </location>
</feature>
<proteinExistence type="predicted"/>
<dbReference type="SMART" id="SM00530">
    <property type="entry name" value="HTH_XRE"/>
    <property type="match status" value="1"/>
</dbReference>
<evidence type="ECO:0000313" key="3">
    <source>
        <dbReference type="EMBL" id="QHQ62549.1"/>
    </source>
</evidence>
<evidence type="ECO:0000313" key="4">
    <source>
        <dbReference type="Proteomes" id="UP000464314"/>
    </source>
</evidence>